<dbReference type="InterPro" id="IPR012340">
    <property type="entry name" value="NA-bd_OB-fold"/>
</dbReference>
<dbReference type="CDD" id="cd02440">
    <property type="entry name" value="AdoMet_MTases"/>
    <property type="match status" value="1"/>
</dbReference>
<comment type="caution">
    <text evidence="7">The sequence shown here is derived from an EMBL/GenBank/DDBJ whole genome shotgun (WGS) entry which is preliminary data.</text>
</comment>
<dbReference type="RefSeq" id="WP_119664511.1">
    <property type="nucleotide sequence ID" value="NZ_QXJK01000003.1"/>
</dbReference>
<evidence type="ECO:0000313" key="8">
    <source>
        <dbReference type="Proteomes" id="UP000285278"/>
    </source>
</evidence>
<dbReference type="PROSITE" id="PS01230">
    <property type="entry name" value="TRMA_1"/>
    <property type="match status" value="1"/>
</dbReference>
<accession>A0A418Q8E1</accession>
<dbReference type="Pfam" id="PF05958">
    <property type="entry name" value="tRNA_U5-meth_tr"/>
    <property type="match status" value="1"/>
</dbReference>
<evidence type="ECO:0000256" key="5">
    <source>
        <dbReference type="PROSITE-ProRule" id="PRU10015"/>
    </source>
</evidence>
<proteinExistence type="inferred from homology"/>
<organism evidence="7 8">
    <name type="scientific">Corynebacterium falsenii</name>
    <dbReference type="NCBI Taxonomy" id="108486"/>
    <lineage>
        <taxon>Bacteria</taxon>
        <taxon>Bacillati</taxon>
        <taxon>Actinomycetota</taxon>
        <taxon>Actinomycetes</taxon>
        <taxon>Mycobacteriales</taxon>
        <taxon>Corynebacteriaceae</taxon>
        <taxon>Corynebacterium</taxon>
    </lineage>
</organism>
<gene>
    <name evidence="7" type="ORF">D3M95_04390</name>
</gene>
<reference evidence="7 8" key="1">
    <citation type="submission" date="2018-09" db="EMBL/GenBank/DDBJ databases">
        <title>Optimization and identification of Corynebacterium falsenii FN1-14 from fish paste.</title>
        <authorList>
            <person name="Daroonpunt R."/>
            <person name="Tanasupawat S."/>
        </authorList>
    </citation>
    <scope>NUCLEOTIDE SEQUENCE [LARGE SCALE GENOMIC DNA]</scope>
    <source>
        <strain evidence="7 8">FN1-14</strain>
    </source>
</reference>
<keyword evidence="2 4" id="KW-0808">Transferase</keyword>
<comment type="similarity">
    <text evidence="4">Belongs to the class I-like SAM-binding methyltransferase superfamily. RNA M5U methyltransferase family.</text>
</comment>
<feature type="binding site" evidence="4">
    <location>
        <position position="431"/>
    </location>
    <ligand>
        <name>S-adenosyl-L-methionine</name>
        <dbReference type="ChEBI" id="CHEBI:59789"/>
    </ligand>
</feature>
<dbReference type="InterPro" id="IPR029063">
    <property type="entry name" value="SAM-dependent_MTases_sf"/>
</dbReference>
<keyword evidence="3 4" id="KW-0949">S-adenosyl-L-methionine</keyword>
<dbReference type="Gene3D" id="3.40.50.150">
    <property type="entry name" value="Vaccinia Virus protein VP39"/>
    <property type="match status" value="1"/>
</dbReference>
<evidence type="ECO:0000256" key="4">
    <source>
        <dbReference type="PROSITE-ProRule" id="PRU01024"/>
    </source>
</evidence>
<dbReference type="OrthoDB" id="9804590at2"/>
<protein>
    <submittedName>
        <fullName evidence="7">Class I SAM-dependent RNA methyltransferase</fullName>
    </submittedName>
</protein>
<dbReference type="PANTHER" id="PTHR11061">
    <property type="entry name" value="RNA M5U METHYLTRANSFERASE"/>
    <property type="match status" value="1"/>
</dbReference>
<dbReference type="Proteomes" id="UP000285278">
    <property type="component" value="Unassembled WGS sequence"/>
</dbReference>
<dbReference type="GO" id="GO:0070475">
    <property type="term" value="P:rRNA base methylation"/>
    <property type="evidence" value="ECO:0007669"/>
    <property type="project" value="TreeGrafter"/>
</dbReference>
<dbReference type="InterPro" id="IPR010280">
    <property type="entry name" value="U5_MeTrfase_fam"/>
</dbReference>
<feature type="region of interest" description="Disordered" evidence="6">
    <location>
        <begin position="240"/>
        <end position="272"/>
    </location>
</feature>
<dbReference type="InterPro" id="IPR030390">
    <property type="entry name" value="MeTrfase_TrmA_AS"/>
</dbReference>
<dbReference type="EMBL" id="QXJK01000003">
    <property type="protein sequence ID" value="RIX35739.1"/>
    <property type="molecule type" value="Genomic_DNA"/>
</dbReference>
<dbReference type="GO" id="GO:0070041">
    <property type="term" value="F:rRNA (uridine-C5-)-methyltransferase activity"/>
    <property type="evidence" value="ECO:0007669"/>
    <property type="project" value="TreeGrafter"/>
</dbReference>
<dbReference type="Gene3D" id="2.40.50.140">
    <property type="entry name" value="Nucleic acid-binding proteins"/>
    <property type="match status" value="1"/>
</dbReference>
<dbReference type="SUPFAM" id="SSF53335">
    <property type="entry name" value="S-adenosyl-L-methionine-dependent methyltransferases"/>
    <property type="match status" value="1"/>
</dbReference>
<evidence type="ECO:0000256" key="3">
    <source>
        <dbReference type="ARBA" id="ARBA00022691"/>
    </source>
</evidence>
<dbReference type="STRING" id="1451189.CFAL_06040"/>
<dbReference type="PANTHER" id="PTHR11061:SF30">
    <property type="entry name" value="TRNA (URACIL(54)-C(5))-METHYLTRANSFERASE"/>
    <property type="match status" value="1"/>
</dbReference>
<feature type="compositionally biased region" description="Basic residues" evidence="6">
    <location>
        <begin position="240"/>
        <end position="258"/>
    </location>
</feature>
<evidence type="ECO:0000256" key="2">
    <source>
        <dbReference type="ARBA" id="ARBA00022679"/>
    </source>
</evidence>
<keyword evidence="1 4" id="KW-0489">Methyltransferase</keyword>
<evidence type="ECO:0000256" key="1">
    <source>
        <dbReference type="ARBA" id="ARBA00022603"/>
    </source>
</evidence>
<keyword evidence="8" id="KW-1185">Reference proteome</keyword>
<sequence>MASNDDTTVVDLGNPAHGGSVIARIDGQVVFVRGGVPGEKHVTIACDDAPVAASKKFRTARVISVEHPSRHRVPGQCPAAAAGAGCCDLDFIDAEGSLEYKKMVVLDQLRRIGKLELGEDQLEGIRLDPHTHWRTRTRLGTEVTETSGANGQNVRDDQDVRDVTVGLRKPKSRELVSVDDAACAQWTEELTDGVRRALPEMTGAAQRSAGASGKTVTEIAVAVGDDGECGFEVVETTTTRRAKRGRGRGQRNRDRRARTVTSTTTTIRPLGDLPTTVTRTLRLPQQGTALPGASENENSGTTVTWRLPAHTFWQGHRAAAEAYLRWVDAVIPPSTSDAATGWDLYGGSGVFSAVLAGKVAEVACVDVASAATQVGESALREAGIKSVRFVDADVARALPTLAEDVAGAPGESTNVEGTEPHGRELHAVVLDPPRTGAGVDVVRAIAQCSPLHVVHIGCDPATAARDLAAWVQQGYRIERIAAVDAFGLTHHVEVLAYLVR</sequence>
<evidence type="ECO:0000313" key="7">
    <source>
        <dbReference type="EMBL" id="RIX35739.1"/>
    </source>
</evidence>
<feature type="binding site" evidence="4">
    <location>
        <position position="314"/>
    </location>
    <ligand>
        <name>S-adenosyl-L-methionine</name>
        <dbReference type="ChEBI" id="CHEBI:59789"/>
    </ligand>
</feature>
<evidence type="ECO:0000256" key="6">
    <source>
        <dbReference type="SAM" id="MobiDB-lite"/>
    </source>
</evidence>
<dbReference type="PROSITE" id="PS51687">
    <property type="entry name" value="SAM_MT_RNA_M5U"/>
    <property type="match status" value="1"/>
</dbReference>
<feature type="binding site" evidence="4">
    <location>
        <position position="366"/>
    </location>
    <ligand>
        <name>S-adenosyl-L-methionine</name>
        <dbReference type="ChEBI" id="CHEBI:59789"/>
    </ligand>
</feature>
<feature type="binding site" evidence="4">
    <location>
        <position position="345"/>
    </location>
    <ligand>
        <name>S-adenosyl-L-methionine</name>
        <dbReference type="ChEBI" id="CHEBI:59789"/>
    </ligand>
</feature>
<feature type="compositionally biased region" description="Low complexity" evidence="6">
    <location>
        <begin position="259"/>
        <end position="272"/>
    </location>
</feature>
<name>A0A418Q8E1_9CORY</name>
<dbReference type="Gene3D" id="2.40.50.1070">
    <property type="match status" value="1"/>
</dbReference>
<feature type="active site" description="Nucleophile" evidence="4">
    <location>
        <position position="458"/>
    </location>
</feature>
<dbReference type="AlphaFoldDB" id="A0A418Q8E1"/>
<feature type="active site" evidence="5">
    <location>
        <position position="458"/>
    </location>
</feature>